<feature type="non-terminal residue" evidence="1">
    <location>
        <position position="1"/>
    </location>
</feature>
<dbReference type="Proteomes" id="UP000673691">
    <property type="component" value="Unassembled WGS sequence"/>
</dbReference>
<protein>
    <submittedName>
        <fullName evidence="1">Uncharacterized protein</fullName>
    </submittedName>
</protein>
<evidence type="ECO:0000313" key="1">
    <source>
        <dbReference type="EMBL" id="KAG5460426.1"/>
    </source>
</evidence>
<proteinExistence type="predicted"/>
<keyword evidence="2" id="KW-1185">Reference proteome</keyword>
<gene>
    <name evidence="1" type="ORF">BJ554DRAFT_7526</name>
</gene>
<name>A0A8H7ZVZ8_9FUNG</name>
<dbReference type="EMBL" id="JAEFCI010005243">
    <property type="protein sequence ID" value="KAG5460426.1"/>
    <property type="molecule type" value="Genomic_DNA"/>
</dbReference>
<reference evidence="1 2" key="1">
    <citation type="journal article" name="Sci. Rep.">
        <title>Genome-scale phylogenetic analyses confirm Olpidium as the closest living zoosporic fungus to the non-flagellated, terrestrial fungi.</title>
        <authorList>
            <person name="Chang Y."/>
            <person name="Rochon D."/>
            <person name="Sekimoto S."/>
            <person name="Wang Y."/>
            <person name="Chovatia M."/>
            <person name="Sandor L."/>
            <person name="Salamov A."/>
            <person name="Grigoriev I.V."/>
            <person name="Stajich J.E."/>
            <person name="Spatafora J.W."/>
        </authorList>
    </citation>
    <scope>NUCLEOTIDE SEQUENCE [LARGE SCALE GENOMIC DNA]</scope>
    <source>
        <strain evidence="1">S191</strain>
    </source>
</reference>
<organism evidence="1 2">
    <name type="scientific">Olpidium bornovanus</name>
    <dbReference type="NCBI Taxonomy" id="278681"/>
    <lineage>
        <taxon>Eukaryota</taxon>
        <taxon>Fungi</taxon>
        <taxon>Fungi incertae sedis</taxon>
        <taxon>Olpidiomycota</taxon>
        <taxon>Olpidiomycotina</taxon>
        <taxon>Olpidiomycetes</taxon>
        <taxon>Olpidiales</taxon>
        <taxon>Olpidiaceae</taxon>
        <taxon>Olpidium</taxon>
    </lineage>
</organism>
<comment type="caution">
    <text evidence="1">The sequence shown here is derived from an EMBL/GenBank/DDBJ whole genome shotgun (WGS) entry which is preliminary data.</text>
</comment>
<sequence>IFPAGRPNRELRIVLSGQDRSLRDHLNRSFLQESGLLTRPTRDIGPTTTTQSTVTIPASQRAGITTKGPWRGFERASRQEWLWVMGYFLRAVLHYEASYGEGKSDVSSPLTGQTVGR</sequence>
<evidence type="ECO:0000313" key="2">
    <source>
        <dbReference type="Proteomes" id="UP000673691"/>
    </source>
</evidence>
<dbReference type="AlphaFoldDB" id="A0A8H7ZVZ8"/>
<accession>A0A8H7ZVZ8</accession>
<dbReference type="OrthoDB" id="10248904at2759"/>